<proteinExistence type="predicted"/>
<dbReference type="AlphaFoldDB" id="A0A7W9SZN8"/>
<name>A0A7W9SZN8_9BACT</name>
<keyword evidence="3" id="KW-1185">Reference proteome</keyword>
<evidence type="ECO:0000313" key="2">
    <source>
        <dbReference type="EMBL" id="MBB6057963.1"/>
    </source>
</evidence>
<dbReference type="EMBL" id="JACHGG010000001">
    <property type="protein sequence ID" value="MBB6057963.1"/>
    <property type="molecule type" value="Genomic_DNA"/>
</dbReference>
<feature type="chain" id="PRO_5031166929" evidence="1">
    <location>
        <begin position="19"/>
        <end position="172"/>
    </location>
</feature>
<evidence type="ECO:0000256" key="1">
    <source>
        <dbReference type="SAM" id="SignalP"/>
    </source>
</evidence>
<gene>
    <name evidence="2" type="ORF">HNQ93_000793</name>
</gene>
<accession>A0A7W9SZN8</accession>
<sequence>MKTLLLVAALLATSAASAQTASSDAALAKRLNQLMRDPAAPETEVRAVLDGCHFTQVIRKYRSAGQQNEAVVFQVSHQKNGADWAVKSDDKVEFELKLGVEWSQVTSLTYAPALDEKTNRRYFEVKIKRERTAKNGSGTNSTTLELPLYTSDEAVARDLVRQLEQVRRRCAG</sequence>
<dbReference type="Proteomes" id="UP000532746">
    <property type="component" value="Unassembled WGS sequence"/>
</dbReference>
<evidence type="ECO:0000313" key="3">
    <source>
        <dbReference type="Proteomes" id="UP000532746"/>
    </source>
</evidence>
<protein>
    <submittedName>
        <fullName evidence="2">Opacity protein-like surface antigen</fullName>
    </submittedName>
</protein>
<reference evidence="2 3" key="1">
    <citation type="submission" date="2020-08" db="EMBL/GenBank/DDBJ databases">
        <title>Genomic Encyclopedia of Type Strains, Phase IV (KMG-IV): sequencing the most valuable type-strain genomes for metagenomic binning, comparative biology and taxonomic classification.</title>
        <authorList>
            <person name="Goeker M."/>
        </authorList>
    </citation>
    <scope>NUCLEOTIDE SEQUENCE [LARGE SCALE GENOMIC DNA]</scope>
    <source>
        <strain evidence="2 3">DSM 26718</strain>
    </source>
</reference>
<feature type="signal peptide" evidence="1">
    <location>
        <begin position="1"/>
        <end position="18"/>
    </location>
</feature>
<dbReference type="RefSeq" id="WP_183401853.1">
    <property type="nucleotide sequence ID" value="NZ_JACHGG010000001.1"/>
</dbReference>
<comment type="caution">
    <text evidence="2">The sequence shown here is derived from an EMBL/GenBank/DDBJ whole genome shotgun (WGS) entry which is preliminary data.</text>
</comment>
<keyword evidence="1" id="KW-0732">Signal</keyword>
<organism evidence="2 3">
    <name type="scientific">Hymenobacter luteus</name>
    <dbReference type="NCBI Taxonomy" id="1411122"/>
    <lineage>
        <taxon>Bacteria</taxon>
        <taxon>Pseudomonadati</taxon>
        <taxon>Bacteroidota</taxon>
        <taxon>Cytophagia</taxon>
        <taxon>Cytophagales</taxon>
        <taxon>Hymenobacteraceae</taxon>
        <taxon>Hymenobacter</taxon>
    </lineage>
</organism>